<dbReference type="InterPro" id="IPR024705">
    <property type="entry name" value="Ssp411"/>
</dbReference>
<organism evidence="2 3">
    <name type="scientific">Aphidius gifuensis</name>
    <name type="common">Parasitoid wasp</name>
    <dbReference type="NCBI Taxonomy" id="684658"/>
    <lineage>
        <taxon>Eukaryota</taxon>
        <taxon>Metazoa</taxon>
        <taxon>Ecdysozoa</taxon>
        <taxon>Arthropoda</taxon>
        <taxon>Hexapoda</taxon>
        <taxon>Insecta</taxon>
        <taxon>Pterygota</taxon>
        <taxon>Neoptera</taxon>
        <taxon>Endopterygota</taxon>
        <taxon>Hymenoptera</taxon>
        <taxon>Apocrita</taxon>
        <taxon>Ichneumonoidea</taxon>
        <taxon>Braconidae</taxon>
        <taxon>Aphidiinae</taxon>
        <taxon>Aphidius</taxon>
    </lineage>
</organism>
<evidence type="ECO:0000313" key="3">
    <source>
        <dbReference type="Proteomes" id="UP000639338"/>
    </source>
</evidence>
<dbReference type="AlphaFoldDB" id="A0A834XVB7"/>
<gene>
    <name evidence="2" type="ORF">HCN44_011379</name>
</gene>
<reference evidence="2 3" key="1">
    <citation type="submission" date="2020-08" db="EMBL/GenBank/DDBJ databases">
        <title>Aphidius gifuensis genome sequencing and assembly.</title>
        <authorList>
            <person name="Du Z."/>
        </authorList>
    </citation>
    <scope>NUCLEOTIDE SEQUENCE [LARGE SCALE GENOMIC DNA]</scope>
    <source>
        <strain evidence="2">YNYX2018</strain>
        <tissue evidence="2">Adults</tissue>
    </source>
</reference>
<dbReference type="SUPFAM" id="SSF48208">
    <property type="entry name" value="Six-hairpin glycosidases"/>
    <property type="match status" value="1"/>
</dbReference>
<comment type="caution">
    <text evidence="2">The sequence shown here is derived from an EMBL/GenBank/DDBJ whole genome shotgun (WGS) entry which is preliminary data.</text>
</comment>
<dbReference type="InterPro" id="IPR012341">
    <property type="entry name" value="6hp_glycosidase-like_sf"/>
</dbReference>
<dbReference type="EMBL" id="JACMRX010000003">
    <property type="protein sequence ID" value="KAF7994110.1"/>
    <property type="molecule type" value="Genomic_DNA"/>
</dbReference>
<dbReference type="PIRSF" id="PIRSF006402">
    <property type="entry name" value="UCP006402_thioredoxin"/>
    <property type="match status" value="1"/>
</dbReference>
<dbReference type="SUPFAM" id="SSF52833">
    <property type="entry name" value="Thioredoxin-like"/>
    <property type="match status" value="1"/>
</dbReference>
<evidence type="ECO:0000313" key="2">
    <source>
        <dbReference type="EMBL" id="KAF7994110.1"/>
    </source>
</evidence>
<feature type="domain" description="Spermatogenesis-associated protein 20-like TRX" evidence="1">
    <location>
        <begin position="57"/>
        <end position="218"/>
    </location>
</feature>
<name>A0A834XVB7_APHGI</name>
<evidence type="ECO:0000259" key="1">
    <source>
        <dbReference type="Pfam" id="PF03190"/>
    </source>
</evidence>
<dbReference type="Gene3D" id="1.50.10.10">
    <property type="match status" value="1"/>
</dbReference>
<sequence length="787" mass="90049">MVFGRCLFSSAVRCLSPSTKFHNATSSLIARESLFSTVTLDKSDSSSSSVITDMSKKNRLSLEKSSYLLQHANNPVDWYPWCQEAFEKAKNEDKLIFLSVGYSTCHWCHVMEHESFEDEKIAKIMNKFFVNIKVDREERPDIDKIYMTFIQNISGHGGWPMSVFLTPDLLPIMGGTYFPPTDKYGQPSFESVLLSVAKSWLDNKDKILTSGTKILKVLKISCENKNDDNNDDSNVDKLTDDIGKKCVQQLINSYDEEYGGFSNMPKFPQPVNLNILFYMYSRNPNDELSKQCLEMCLNTLNKMSNGGIHDHIGQGFSRYSVDEKWHVPHFEKMLYDQAQLLRSYAMGYVVTNDDYYKNIVDDIVTYVTRELRHNEGGFYSAEDADSLPTYNSKKKTEGAYYVWTNDEIKSLLNKKIEGIKKASTLSDIFSYHFNIKSNGNLMKYQDPHGELDGKNVLIITESIEKTAEYFSCSIDTIKEHLEEARLILFEERCKRPRPHLDDKIVTAWNGLMISGLAFAGTSTNNKKYIEYAKETAQFIEKYLYDKEKKILLRSCYRSEGNIITQSSVPIKGFHADYAFTVQGLLDLYEATTDIHWLELAEELNSTQDELFIDSECGGYFATVKDEKNIILRLKDEHDGAEPSSNSVACNNLLRLNSLLDCKDNSIKVNKLFKYFYDTLERIPVAVPELVCALLHYRDATIQFYIIGKRDGDDTQELLNVIRSRLIPAKVVIVIDPDEDNTFLCERNPILCKMKAQKGRATVYVCRHRACSLPVVKPEELAELIDSP</sequence>
<protein>
    <recommendedName>
        <fullName evidence="1">Spermatogenesis-associated protein 20-like TRX domain-containing protein</fullName>
    </recommendedName>
</protein>
<dbReference type="Gene3D" id="3.40.30.10">
    <property type="entry name" value="Glutaredoxin"/>
    <property type="match status" value="1"/>
</dbReference>
<dbReference type="OrthoDB" id="1923667at2759"/>
<dbReference type="InterPro" id="IPR008928">
    <property type="entry name" value="6-hairpin_glycosidase_sf"/>
</dbReference>
<proteinExistence type="predicted"/>
<dbReference type="Pfam" id="PF03190">
    <property type="entry name" value="Thioredox_DsbH"/>
    <property type="match status" value="1"/>
</dbReference>
<dbReference type="GO" id="GO:0005975">
    <property type="term" value="P:carbohydrate metabolic process"/>
    <property type="evidence" value="ECO:0007669"/>
    <property type="project" value="InterPro"/>
</dbReference>
<keyword evidence="3" id="KW-1185">Reference proteome</keyword>
<dbReference type="PANTHER" id="PTHR42899:SF1">
    <property type="entry name" value="SPERMATOGENESIS-ASSOCIATED PROTEIN 20"/>
    <property type="match status" value="1"/>
</dbReference>
<dbReference type="InterPro" id="IPR004879">
    <property type="entry name" value="Ssp411-like_TRX"/>
</dbReference>
<accession>A0A834XVB7</accession>
<dbReference type="PANTHER" id="PTHR42899">
    <property type="entry name" value="SPERMATOGENESIS-ASSOCIATED PROTEIN 20"/>
    <property type="match status" value="1"/>
</dbReference>
<dbReference type="InterPro" id="IPR036249">
    <property type="entry name" value="Thioredoxin-like_sf"/>
</dbReference>
<dbReference type="CDD" id="cd02955">
    <property type="entry name" value="SSP411"/>
    <property type="match status" value="1"/>
</dbReference>
<dbReference type="Proteomes" id="UP000639338">
    <property type="component" value="Unassembled WGS sequence"/>
</dbReference>